<reference evidence="1 2" key="1">
    <citation type="submission" date="2021-02" db="EMBL/GenBank/DDBJ databases">
        <title>Safari Cat Assemblies.</title>
        <authorList>
            <person name="Bredemeyer K.R."/>
            <person name="Murphy W.J."/>
        </authorList>
    </citation>
    <scope>NUCLEOTIDE SEQUENCE [LARGE SCALE GENOMIC DNA]</scope>
</reference>
<reference evidence="1" key="3">
    <citation type="submission" date="2025-09" db="UniProtKB">
        <authorList>
            <consortium name="Ensembl"/>
        </authorList>
    </citation>
    <scope>IDENTIFICATION</scope>
    <source>
        <strain evidence="1">breed Abyssinian</strain>
    </source>
</reference>
<dbReference type="Ensembl" id="ENSFCTT00005064991.1">
    <property type="protein sequence ID" value="ENSFCTP00005047101.1"/>
    <property type="gene ID" value="ENSFCTG00005022738.1"/>
</dbReference>
<dbReference type="Proteomes" id="UP000823872">
    <property type="component" value="Chromosome D1"/>
</dbReference>
<proteinExistence type="predicted"/>
<keyword evidence="2" id="KW-1185">Reference proteome</keyword>
<evidence type="ECO:0000313" key="1">
    <source>
        <dbReference type="Ensembl" id="ENSFCTP00005047101.1"/>
    </source>
</evidence>
<organism evidence="1 2">
    <name type="scientific">Felis catus</name>
    <name type="common">Cat</name>
    <name type="synonym">Felis silvestris catus</name>
    <dbReference type="NCBI Taxonomy" id="9685"/>
    <lineage>
        <taxon>Eukaryota</taxon>
        <taxon>Metazoa</taxon>
        <taxon>Chordata</taxon>
        <taxon>Craniata</taxon>
        <taxon>Vertebrata</taxon>
        <taxon>Euteleostomi</taxon>
        <taxon>Mammalia</taxon>
        <taxon>Eutheria</taxon>
        <taxon>Laurasiatheria</taxon>
        <taxon>Carnivora</taxon>
        <taxon>Feliformia</taxon>
        <taxon>Felidae</taxon>
        <taxon>Felinae</taxon>
        <taxon>Felis</taxon>
    </lineage>
</organism>
<sequence>MLSKNLLQPRSKRFLPAFSLRVLMTSCLTFRSFIHFEFIFVYGVRKWSRFILLHVAVQFSQHHLLKRLSLFHWIFFPVLSKISWPYVSGSISGFSILFH</sequence>
<protein>
    <submittedName>
        <fullName evidence="1">Uncharacterized protein</fullName>
    </submittedName>
</protein>
<accession>A0ABI7ZIT0</accession>
<evidence type="ECO:0000313" key="2">
    <source>
        <dbReference type="Proteomes" id="UP000823872"/>
    </source>
</evidence>
<reference evidence="1" key="2">
    <citation type="submission" date="2025-08" db="UniProtKB">
        <authorList>
            <consortium name="Ensembl"/>
        </authorList>
    </citation>
    <scope>IDENTIFICATION</scope>
    <source>
        <strain evidence="1">breed Abyssinian</strain>
    </source>
</reference>
<name>A0ABI7ZIT0_FELCA</name>
<dbReference type="GeneTree" id="ENSGT01140000286562"/>